<dbReference type="Proteomes" id="UP001595846">
    <property type="component" value="Unassembled WGS sequence"/>
</dbReference>
<dbReference type="InterPro" id="IPR056109">
    <property type="entry name" value="DUF7692"/>
</dbReference>
<dbReference type="RefSeq" id="WP_256532741.1">
    <property type="nucleotide sequence ID" value="NZ_CP101824.1"/>
</dbReference>
<feature type="domain" description="DUF7692" evidence="1">
    <location>
        <begin position="10"/>
        <end position="64"/>
    </location>
</feature>
<reference evidence="2 3" key="1">
    <citation type="journal article" date="2019" name="Int. J. Syst. Evol. Microbiol.">
        <title>The Global Catalogue of Microorganisms (GCM) 10K type strain sequencing project: providing services to taxonomists for standard genome sequencing and annotation.</title>
        <authorList>
            <consortium name="The Broad Institute Genomics Platform"/>
            <consortium name="The Broad Institute Genome Sequencing Center for Infectious Disease"/>
            <person name="Wu L."/>
            <person name="Ma J."/>
        </authorList>
    </citation>
    <scope>NUCLEOTIDE SEQUENCE [LARGE SCALE GENOMIC DNA]</scope>
    <source>
        <strain evidence="2 3">IBRC-M 10256</strain>
    </source>
</reference>
<dbReference type="GeneID" id="73901846"/>
<dbReference type="AlphaFoldDB" id="A0ABD5NPG5"/>
<organism evidence="2 3">
    <name type="scientific">Halovivax cerinus</name>
    <dbReference type="NCBI Taxonomy" id="1487865"/>
    <lineage>
        <taxon>Archaea</taxon>
        <taxon>Methanobacteriati</taxon>
        <taxon>Methanobacteriota</taxon>
        <taxon>Stenosarchaea group</taxon>
        <taxon>Halobacteria</taxon>
        <taxon>Halobacteriales</taxon>
        <taxon>Natrialbaceae</taxon>
        <taxon>Halovivax</taxon>
    </lineage>
</organism>
<dbReference type="Pfam" id="PF24743">
    <property type="entry name" value="DUF7692"/>
    <property type="match status" value="1"/>
</dbReference>
<keyword evidence="3" id="KW-1185">Reference proteome</keyword>
<evidence type="ECO:0000313" key="2">
    <source>
        <dbReference type="EMBL" id="MFC3958908.1"/>
    </source>
</evidence>
<gene>
    <name evidence="2" type="ORF">ACFOUR_11100</name>
</gene>
<evidence type="ECO:0000259" key="1">
    <source>
        <dbReference type="Pfam" id="PF24743"/>
    </source>
</evidence>
<dbReference type="EMBL" id="JBHSAQ010000009">
    <property type="protein sequence ID" value="MFC3958908.1"/>
    <property type="molecule type" value="Genomic_DNA"/>
</dbReference>
<sequence>MGRTTIPASVRIRTDDGNEWRFRSIERASEFYDCNRSDAVAYACEDLVSQVAAARRVLEREDLTTTQREEIAETLSTRAVSFEVTTGTEIQKG</sequence>
<comment type="caution">
    <text evidence="2">The sequence shown here is derived from an EMBL/GenBank/DDBJ whole genome shotgun (WGS) entry which is preliminary data.</text>
</comment>
<accession>A0ABD5NPG5</accession>
<evidence type="ECO:0000313" key="3">
    <source>
        <dbReference type="Proteomes" id="UP001595846"/>
    </source>
</evidence>
<protein>
    <recommendedName>
        <fullName evidence="1">DUF7692 domain-containing protein</fullName>
    </recommendedName>
</protein>
<proteinExistence type="predicted"/>
<name>A0ABD5NPG5_9EURY</name>